<dbReference type="GO" id="GO:0008115">
    <property type="term" value="F:sarcosine oxidase activity"/>
    <property type="evidence" value="ECO:0007669"/>
    <property type="project" value="TreeGrafter"/>
</dbReference>
<dbReference type="InterPro" id="IPR006076">
    <property type="entry name" value="FAD-dep_OxRdtase"/>
</dbReference>
<dbReference type="Gene3D" id="3.30.9.10">
    <property type="entry name" value="D-Amino Acid Oxidase, subunit A, domain 2"/>
    <property type="match status" value="1"/>
</dbReference>
<evidence type="ECO:0000256" key="4">
    <source>
        <dbReference type="ARBA" id="ARBA00022827"/>
    </source>
</evidence>
<dbReference type="GO" id="GO:0050660">
    <property type="term" value="F:flavin adenine dinucleotide binding"/>
    <property type="evidence" value="ECO:0007669"/>
    <property type="project" value="InterPro"/>
</dbReference>
<keyword evidence="3" id="KW-0285">Flavoprotein</keyword>
<dbReference type="Gene3D" id="3.50.50.60">
    <property type="entry name" value="FAD/NAD(P)-binding domain"/>
    <property type="match status" value="1"/>
</dbReference>
<reference evidence="7 8" key="1">
    <citation type="submission" date="2019-09" db="EMBL/GenBank/DDBJ databases">
        <title>Bird 10,000 Genomes (B10K) Project - Family phase.</title>
        <authorList>
            <person name="Zhang G."/>
        </authorList>
    </citation>
    <scope>NUCLEOTIDE SEQUENCE [LARGE SCALE GENOMIC DNA]</scope>
    <source>
        <strain evidence="7">B10K-DU-003-06</strain>
    </source>
</reference>
<keyword evidence="5" id="KW-0560">Oxidoreductase</keyword>
<feature type="non-terminal residue" evidence="7">
    <location>
        <position position="390"/>
    </location>
</feature>
<proteinExistence type="inferred from homology"/>
<evidence type="ECO:0000313" key="7">
    <source>
        <dbReference type="EMBL" id="NWR93144.1"/>
    </source>
</evidence>
<evidence type="ECO:0000259" key="6">
    <source>
        <dbReference type="Pfam" id="PF01266"/>
    </source>
</evidence>
<comment type="cofactor">
    <cofactor evidence="1">
        <name>FAD</name>
        <dbReference type="ChEBI" id="CHEBI:57692"/>
    </cofactor>
</comment>
<dbReference type="GO" id="GO:0033514">
    <property type="term" value="P:L-lysine catabolic process to acetyl-CoA via L-pipecolate"/>
    <property type="evidence" value="ECO:0007669"/>
    <property type="project" value="TreeGrafter"/>
</dbReference>
<keyword evidence="4" id="KW-0274">FAD</keyword>
<protein>
    <submittedName>
        <fullName evidence="7">SOX oxidase</fullName>
    </submittedName>
</protein>
<accession>A0A7K5BCB7</accession>
<feature type="domain" description="FAD dependent oxidoreductase" evidence="6">
    <location>
        <begin position="13"/>
        <end position="366"/>
    </location>
</feature>
<evidence type="ECO:0000313" key="8">
    <source>
        <dbReference type="Proteomes" id="UP000529852"/>
    </source>
</evidence>
<organism evidence="7 8">
    <name type="scientific">Furnarius figulus</name>
    <dbReference type="NCBI Taxonomy" id="463165"/>
    <lineage>
        <taxon>Eukaryota</taxon>
        <taxon>Metazoa</taxon>
        <taxon>Chordata</taxon>
        <taxon>Craniata</taxon>
        <taxon>Vertebrata</taxon>
        <taxon>Euteleostomi</taxon>
        <taxon>Archelosauria</taxon>
        <taxon>Archosauria</taxon>
        <taxon>Dinosauria</taxon>
        <taxon>Saurischia</taxon>
        <taxon>Theropoda</taxon>
        <taxon>Coelurosauria</taxon>
        <taxon>Aves</taxon>
        <taxon>Neognathae</taxon>
        <taxon>Neoaves</taxon>
        <taxon>Telluraves</taxon>
        <taxon>Australaves</taxon>
        <taxon>Passeriformes</taxon>
        <taxon>Furnariidae</taxon>
        <taxon>Furnarius</taxon>
    </lineage>
</organism>
<evidence type="ECO:0000256" key="5">
    <source>
        <dbReference type="ARBA" id="ARBA00023002"/>
    </source>
</evidence>
<dbReference type="SUPFAM" id="SSF54373">
    <property type="entry name" value="FAD-linked reductases, C-terminal domain"/>
    <property type="match status" value="1"/>
</dbReference>
<dbReference type="NCBIfam" id="NF008425">
    <property type="entry name" value="PRK11259.1"/>
    <property type="match status" value="1"/>
</dbReference>
<dbReference type="Pfam" id="PF01266">
    <property type="entry name" value="DAO"/>
    <property type="match status" value="1"/>
</dbReference>
<dbReference type="GO" id="GO:0005777">
    <property type="term" value="C:peroxisome"/>
    <property type="evidence" value="ECO:0007669"/>
    <property type="project" value="TreeGrafter"/>
</dbReference>
<comment type="caution">
    <text evidence="7">The sequence shown here is derived from an EMBL/GenBank/DDBJ whole genome shotgun (WGS) entry which is preliminary data.</text>
</comment>
<dbReference type="Proteomes" id="UP000529852">
    <property type="component" value="Unassembled WGS sequence"/>
</dbReference>
<evidence type="ECO:0000256" key="2">
    <source>
        <dbReference type="ARBA" id="ARBA00010989"/>
    </source>
</evidence>
<dbReference type="InterPro" id="IPR045170">
    <property type="entry name" value="MTOX"/>
</dbReference>
<comment type="similarity">
    <text evidence="2">Belongs to the MSOX/MTOX family.</text>
</comment>
<keyword evidence="8" id="KW-1185">Reference proteome</keyword>
<dbReference type="AlphaFoldDB" id="A0A7K5BCB7"/>
<sequence length="390" mass="42572">MAAPNQPQKATYDAIIIGAGIQGSFTAYHLAQHHKDTLLLEQFLLPHSRGSSHGQSRIIRSVYPQEYYSCMMPESFHLWQQLEAEAGTSLYRRTGLVVLGPAGDPELESCRRSLGDNQVLDATALAQHFPAFRLQPGEAAVLDSTGGVLFADRALRAVQEVFRRHGGTLRDGEKVLHIEPGAMVTVTTTAGVYQAPQLIITVGAWAGAFMEHLGLRLPLQPLRINVCYWREKQPGSTSMGTVSPCFLTVGLSQAPHSIYGLPALEYPGMVKLCHHHGSPTDPEKRDQAPSDDPHLDIALLSNFISTYLPGLEPQPAVVETCMYTNTPDEDFILDRHPKFSNIIIGAGFSGHGFKLAPVVGKLLCQLSLGEEPSYNMAPFSINRFPGVLQA</sequence>
<dbReference type="EMBL" id="VYZD01000990">
    <property type="protein sequence ID" value="NWR93144.1"/>
    <property type="molecule type" value="Genomic_DNA"/>
</dbReference>
<name>A0A7K5BCB7_9FURN</name>
<dbReference type="PANTHER" id="PTHR10961:SF46">
    <property type="entry name" value="PEROXISOMAL SARCOSINE OXIDASE"/>
    <property type="match status" value="1"/>
</dbReference>
<dbReference type="PANTHER" id="PTHR10961">
    <property type="entry name" value="PEROXISOMAL SARCOSINE OXIDASE"/>
    <property type="match status" value="1"/>
</dbReference>
<evidence type="ECO:0000256" key="3">
    <source>
        <dbReference type="ARBA" id="ARBA00022630"/>
    </source>
</evidence>
<feature type="non-terminal residue" evidence="7">
    <location>
        <position position="1"/>
    </location>
</feature>
<dbReference type="SUPFAM" id="SSF51905">
    <property type="entry name" value="FAD/NAD(P)-binding domain"/>
    <property type="match status" value="1"/>
</dbReference>
<evidence type="ECO:0000256" key="1">
    <source>
        <dbReference type="ARBA" id="ARBA00001974"/>
    </source>
</evidence>
<dbReference type="GO" id="GO:0050031">
    <property type="term" value="F:L-pipecolate oxidase activity"/>
    <property type="evidence" value="ECO:0007669"/>
    <property type="project" value="TreeGrafter"/>
</dbReference>
<gene>
    <name evidence="7" type="primary">Pipox</name>
    <name evidence="7" type="ORF">FURFIG_R08481</name>
</gene>
<dbReference type="InterPro" id="IPR036188">
    <property type="entry name" value="FAD/NAD-bd_sf"/>
</dbReference>